<dbReference type="GeneID" id="58227432"/>
<comment type="caution">
    <text evidence="1">The sequence shown here is derived from an EMBL/GenBank/DDBJ whole genome shotgun (WGS) entry which is preliminary data.</text>
</comment>
<dbReference type="OrthoDB" id="6312769at2"/>
<dbReference type="AlphaFoldDB" id="A0A0F4PS57"/>
<name>A0A0F4PS57_9GAMM</name>
<proteinExistence type="predicted"/>
<dbReference type="PATRIC" id="fig|151081.8.peg.1757"/>
<dbReference type="EMBL" id="JXXZ01000002">
    <property type="protein sequence ID" value="KJZ01905.1"/>
    <property type="molecule type" value="Genomic_DNA"/>
</dbReference>
<evidence type="ECO:0000313" key="2">
    <source>
        <dbReference type="Proteomes" id="UP000033664"/>
    </source>
</evidence>
<gene>
    <name evidence="1" type="ORF">TW72_02895</name>
</gene>
<keyword evidence="2" id="KW-1185">Reference proteome</keyword>
<accession>A0A0F4PS57</accession>
<dbReference type="RefSeq" id="WP_045979276.1">
    <property type="nucleotide sequence ID" value="NZ_CP023396.1"/>
</dbReference>
<reference evidence="1 2" key="1">
    <citation type="journal article" date="2015" name="BMC Genomics">
        <title>Genome mining reveals unlocked bioactive potential of marine Gram-negative bacteria.</title>
        <authorList>
            <person name="Machado H."/>
            <person name="Sonnenschein E.C."/>
            <person name="Melchiorsen J."/>
            <person name="Gram L."/>
        </authorList>
    </citation>
    <scope>NUCLEOTIDE SEQUENCE [LARGE SCALE GENOMIC DNA]</scope>
    <source>
        <strain evidence="1 2">S3137</strain>
    </source>
</reference>
<organism evidence="1 2">
    <name type="scientific">Pseudoalteromonas ruthenica</name>
    <dbReference type="NCBI Taxonomy" id="151081"/>
    <lineage>
        <taxon>Bacteria</taxon>
        <taxon>Pseudomonadati</taxon>
        <taxon>Pseudomonadota</taxon>
        <taxon>Gammaproteobacteria</taxon>
        <taxon>Alteromonadales</taxon>
        <taxon>Pseudoalteromonadaceae</taxon>
        <taxon>Pseudoalteromonas</taxon>
    </lineage>
</organism>
<protein>
    <submittedName>
        <fullName evidence="1">Uncharacterized protein</fullName>
    </submittedName>
</protein>
<sequence length="85" mass="9867">MAQAKKADSERRSGQRTFREHYANLTGEQVDKVYALTKMGFELEFVRTISKYRRLAVLRRDDELVSVNHTGECNFSPQINLRSDS</sequence>
<dbReference type="Proteomes" id="UP000033664">
    <property type="component" value="Unassembled WGS sequence"/>
</dbReference>
<evidence type="ECO:0000313" key="1">
    <source>
        <dbReference type="EMBL" id="KJZ01905.1"/>
    </source>
</evidence>